<proteinExistence type="predicted"/>
<evidence type="ECO:0000313" key="2">
    <source>
        <dbReference type="EMBL" id="KRG71184.1"/>
    </source>
</evidence>
<gene>
    <name evidence="2" type="ORF">ABB29_05135</name>
</gene>
<dbReference type="Proteomes" id="UP000052052">
    <property type="component" value="Unassembled WGS sequence"/>
</dbReference>
<feature type="region of interest" description="Disordered" evidence="1">
    <location>
        <begin position="28"/>
        <end position="52"/>
    </location>
</feature>
<keyword evidence="3" id="KW-1185">Reference proteome</keyword>
<comment type="caution">
    <text evidence="2">The sequence shown here is derived from an EMBL/GenBank/DDBJ whole genome shotgun (WGS) entry which is preliminary data.</text>
</comment>
<evidence type="ECO:0000313" key="3">
    <source>
        <dbReference type="Proteomes" id="UP000052052"/>
    </source>
</evidence>
<sequence length="101" mass="11062">MVVHAGALTKSVNEVCEMEAIFPLARRTTGTSVRQTMRDMKPANSQRPATTPDNRSVIVVAVREGALQSERLHISEVDAIVMANISASHCQRGRSDKCWPS</sequence>
<evidence type="ECO:0000256" key="1">
    <source>
        <dbReference type="SAM" id="MobiDB-lite"/>
    </source>
</evidence>
<reference evidence="2 3" key="1">
    <citation type="submission" date="2015-05" db="EMBL/GenBank/DDBJ databases">
        <title>Genome sequencing and analysis of members of genus Stenotrophomonas.</title>
        <authorList>
            <person name="Patil P.P."/>
            <person name="Midha S."/>
            <person name="Patil P.B."/>
        </authorList>
    </citation>
    <scope>NUCLEOTIDE SEQUENCE [LARGE SCALE GENOMIC DNA]</scope>
    <source>
        <strain evidence="2 3">DSM 21858</strain>
    </source>
</reference>
<dbReference type="PATRIC" id="fig|344882.3.peg.2360"/>
<dbReference type="AlphaFoldDB" id="A0A0R0CNT7"/>
<protein>
    <submittedName>
        <fullName evidence="2">Uncharacterized protein</fullName>
    </submittedName>
</protein>
<organism evidence="2 3">
    <name type="scientific">Pseudoxanthomonas dokdonensis</name>
    <dbReference type="NCBI Taxonomy" id="344882"/>
    <lineage>
        <taxon>Bacteria</taxon>
        <taxon>Pseudomonadati</taxon>
        <taxon>Pseudomonadota</taxon>
        <taxon>Gammaproteobacteria</taxon>
        <taxon>Lysobacterales</taxon>
        <taxon>Lysobacteraceae</taxon>
        <taxon>Pseudoxanthomonas</taxon>
    </lineage>
</organism>
<dbReference type="EMBL" id="LDJL01000004">
    <property type="protein sequence ID" value="KRG71184.1"/>
    <property type="molecule type" value="Genomic_DNA"/>
</dbReference>
<accession>A0A0R0CNT7</accession>
<name>A0A0R0CNT7_9GAMM</name>
<feature type="compositionally biased region" description="Polar residues" evidence="1">
    <location>
        <begin position="43"/>
        <end position="52"/>
    </location>
</feature>